<evidence type="ECO:0000256" key="3">
    <source>
        <dbReference type="ARBA" id="ARBA00022729"/>
    </source>
</evidence>
<dbReference type="Proteomes" id="UP000549882">
    <property type="component" value="Unassembled WGS sequence"/>
</dbReference>
<dbReference type="GO" id="GO:0042597">
    <property type="term" value="C:periplasmic space"/>
    <property type="evidence" value="ECO:0007669"/>
    <property type="project" value="UniProtKB-SubCell"/>
</dbReference>
<feature type="chain" id="PRO_5031054197" evidence="5">
    <location>
        <begin position="23"/>
        <end position="344"/>
    </location>
</feature>
<dbReference type="InterPro" id="IPR001188">
    <property type="entry name" value="Sperm_putr-bd"/>
</dbReference>
<feature type="signal peptide" evidence="5">
    <location>
        <begin position="1"/>
        <end position="22"/>
    </location>
</feature>
<evidence type="ECO:0000256" key="5">
    <source>
        <dbReference type="SAM" id="SignalP"/>
    </source>
</evidence>
<reference evidence="6 7" key="1">
    <citation type="submission" date="2020-08" db="EMBL/GenBank/DDBJ databases">
        <title>Genomic Encyclopedia of Type Strains, Phase IV (KMG-V): Genome sequencing to study the core and pangenomes of soil and plant-associated prokaryotes.</title>
        <authorList>
            <person name="Whitman W."/>
        </authorList>
    </citation>
    <scope>NUCLEOTIDE SEQUENCE [LARGE SCALE GENOMIC DNA]</scope>
    <source>
        <strain evidence="6 7">SEMIA 4064</strain>
    </source>
</reference>
<dbReference type="PRINTS" id="PR00909">
    <property type="entry name" value="SPERMDNBNDNG"/>
</dbReference>
<dbReference type="Pfam" id="PF13416">
    <property type="entry name" value="SBP_bac_8"/>
    <property type="match status" value="1"/>
</dbReference>
<organism evidence="6 7">
    <name type="scientific">Rhizobium paranaense</name>
    <dbReference type="NCBI Taxonomy" id="1650438"/>
    <lineage>
        <taxon>Bacteria</taxon>
        <taxon>Pseudomonadati</taxon>
        <taxon>Pseudomonadota</taxon>
        <taxon>Alphaproteobacteria</taxon>
        <taxon>Hyphomicrobiales</taxon>
        <taxon>Rhizobiaceae</taxon>
        <taxon>Rhizobium/Agrobacterium group</taxon>
        <taxon>Rhizobium</taxon>
    </lineage>
</organism>
<evidence type="ECO:0000313" key="7">
    <source>
        <dbReference type="Proteomes" id="UP000549882"/>
    </source>
</evidence>
<dbReference type="EMBL" id="JACHBI010000016">
    <property type="protein sequence ID" value="MBB5577091.1"/>
    <property type="molecule type" value="Genomic_DNA"/>
</dbReference>
<dbReference type="Gene3D" id="3.40.190.10">
    <property type="entry name" value="Periplasmic binding protein-like II"/>
    <property type="match status" value="2"/>
</dbReference>
<accession>A0A7W8XX01</accession>
<name>A0A7W8XX01_9HYPH</name>
<dbReference type="PANTHER" id="PTHR30222:SF12">
    <property type="entry name" value="NORSPERMIDINE SENSOR"/>
    <property type="match status" value="1"/>
</dbReference>
<dbReference type="SUPFAM" id="SSF53850">
    <property type="entry name" value="Periplasmic binding protein-like II"/>
    <property type="match status" value="1"/>
</dbReference>
<protein>
    <submittedName>
        <fullName evidence="6">Spermidine/putrescine transport system substrate-binding protein</fullName>
    </submittedName>
</protein>
<keyword evidence="3 5" id="KW-0732">Signal</keyword>
<keyword evidence="4" id="KW-0574">Periplasm</keyword>
<dbReference type="GO" id="GO:0019808">
    <property type="term" value="F:polyamine binding"/>
    <property type="evidence" value="ECO:0007669"/>
    <property type="project" value="InterPro"/>
</dbReference>
<dbReference type="AlphaFoldDB" id="A0A7W8XX01"/>
<dbReference type="PANTHER" id="PTHR30222">
    <property type="entry name" value="SPERMIDINE/PUTRESCINE-BINDING PERIPLASMIC PROTEIN"/>
    <property type="match status" value="1"/>
</dbReference>
<comment type="subcellular location">
    <subcellularLocation>
        <location evidence="1">Periplasm</location>
    </subcellularLocation>
</comment>
<comment type="caution">
    <text evidence="6">The sequence shown here is derived from an EMBL/GenBank/DDBJ whole genome shotgun (WGS) entry which is preliminary data.</text>
</comment>
<evidence type="ECO:0000313" key="6">
    <source>
        <dbReference type="EMBL" id="MBB5577091.1"/>
    </source>
</evidence>
<dbReference type="RefSeq" id="WP_107107330.1">
    <property type="nucleotide sequence ID" value="NZ_JACHBI010000016.1"/>
</dbReference>
<proteinExistence type="predicted"/>
<gene>
    <name evidence="6" type="ORF">GGD50_005740</name>
</gene>
<sequence>MITKIALITALVTALASGIAYADGELNIYTYGGYTSEDLIKKFESEYNVKVTISEYDTNDTALAKLKAGGHGFDLLVGASTYTPIFIKEGLIFKSNPNQMTNFRNVNKQWVDVPFDRGREYTAPWLINVVGVSVNTSVYQGDINTSAIIFDPPNELKGKINVQPEMLDIMGLAIHYLGGKELCTDDKVLLQKVRDKLLAAKKHWISMDYTTREPMIKGDYAASADWNGVALQERLQNKNIAFGYPQTGFPYWMDNIGVVSGAPNLENAKLFINFVMDPQNIALESDFTNFANGIDGSDRFMKSGIASAPEFAIPDKLKGAGYWATTCPPAIQKLYGAIWSEVRM</sequence>
<keyword evidence="7" id="KW-1185">Reference proteome</keyword>
<keyword evidence="2" id="KW-0813">Transport</keyword>
<dbReference type="InterPro" id="IPR006059">
    <property type="entry name" value="SBP"/>
</dbReference>
<dbReference type="GO" id="GO:0015846">
    <property type="term" value="P:polyamine transport"/>
    <property type="evidence" value="ECO:0007669"/>
    <property type="project" value="InterPro"/>
</dbReference>
<evidence type="ECO:0000256" key="4">
    <source>
        <dbReference type="ARBA" id="ARBA00022764"/>
    </source>
</evidence>
<evidence type="ECO:0000256" key="1">
    <source>
        <dbReference type="ARBA" id="ARBA00004418"/>
    </source>
</evidence>
<evidence type="ECO:0000256" key="2">
    <source>
        <dbReference type="ARBA" id="ARBA00022448"/>
    </source>
</evidence>